<reference evidence="1 2" key="1">
    <citation type="submission" date="2024-09" db="EMBL/GenBank/DDBJ databases">
        <authorList>
            <person name="Sun Q."/>
            <person name="Mori K."/>
        </authorList>
    </citation>
    <scope>NUCLEOTIDE SEQUENCE [LARGE SCALE GENOMIC DNA]</scope>
    <source>
        <strain evidence="1 2">TBRC 1851</strain>
    </source>
</reference>
<proteinExistence type="predicted"/>
<dbReference type="SUPFAM" id="SSF158745">
    <property type="entry name" value="LanC-like"/>
    <property type="match status" value="1"/>
</dbReference>
<accession>A0ABV6U2B2</accession>
<dbReference type="Proteomes" id="UP001589870">
    <property type="component" value="Unassembled WGS sequence"/>
</dbReference>
<dbReference type="InterPro" id="IPR007822">
    <property type="entry name" value="LANC-like"/>
</dbReference>
<dbReference type="Gene3D" id="1.50.10.20">
    <property type="match status" value="1"/>
</dbReference>
<keyword evidence="2" id="KW-1185">Reference proteome</keyword>
<dbReference type="EMBL" id="JBHMQT010000011">
    <property type="protein sequence ID" value="MFC0862169.1"/>
    <property type="molecule type" value="Genomic_DNA"/>
</dbReference>
<gene>
    <name evidence="1" type="ORF">ACFHYQ_07655</name>
</gene>
<protein>
    <submittedName>
        <fullName evidence="1">Lanthionine synthetase C family protein</fullName>
    </submittedName>
</protein>
<comment type="caution">
    <text evidence="1">The sequence shown here is derived from an EMBL/GenBank/DDBJ whole genome shotgun (WGS) entry which is preliminary data.</text>
</comment>
<sequence>MSTSTATLTAEEATRQSLATGTAGAALLHIEKALTGSAGWGSAHAHIRKVVAGPIDAGAHAGLYYGAPAIGFLLHAASVAGRSRYRSAATALDASVLRLAHRRLAAAVARMERGESAAFGEYDLFYGLTGIGALLLRRMPGSDTLADILCYLIRLSRPRDEDGLELPGWWVDHDPDPILPTPGGHTNFGVAHGAAGLLALLGLAASRGCVVDGQREAIKDLCAWFDRWQQHSPEGPWWPQWVTREELRTGRLACTSPVRPSWCYGAVGISRALQLAGIATGDPRRRMAAEDAMAACLTDRQLDRITEAGLCHGMAGVYQTAYRAALDAHNPAIGQRLPAVAEALTRQAAAQHCKTGQHSKTAQDGRAGQSGLLTGDAGVALALETMRQSTPPRSGWDACLLIT</sequence>
<organism evidence="1 2">
    <name type="scientific">Sphaerimonospora cavernae</name>
    <dbReference type="NCBI Taxonomy" id="1740611"/>
    <lineage>
        <taxon>Bacteria</taxon>
        <taxon>Bacillati</taxon>
        <taxon>Actinomycetota</taxon>
        <taxon>Actinomycetes</taxon>
        <taxon>Streptosporangiales</taxon>
        <taxon>Streptosporangiaceae</taxon>
        <taxon>Sphaerimonospora</taxon>
    </lineage>
</organism>
<evidence type="ECO:0000313" key="2">
    <source>
        <dbReference type="Proteomes" id="UP001589870"/>
    </source>
</evidence>
<dbReference type="Pfam" id="PF05147">
    <property type="entry name" value="LANC_like"/>
    <property type="match status" value="1"/>
</dbReference>
<dbReference type="RefSeq" id="WP_394300385.1">
    <property type="nucleotide sequence ID" value="NZ_JBHMQT010000011.1"/>
</dbReference>
<dbReference type="PRINTS" id="PR01950">
    <property type="entry name" value="LANCSUPER"/>
</dbReference>
<dbReference type="SMART" id="SM01260">
    <property type="entry name" value="LANC_like"/>
    <property type="match status" value="1"/>
</dbReference>
<evidence type="ECO:0000313" key="1">
    <source>
        <dbReference type="EMBL" id="MFC0862169.1"/>
    </source>
</evidence>
<name>A0ABV6U2B2_9ACTN</name>
<dbReference type="InterPro" id="IPR033889">
    <property type="entry name" value="LanC"/>
</dbReference>
<dbReference type="PRINTS" id="PR01955">
    <property type="entry name" value="LANCFRANKIA"/>
</dbReference>
<dbReference type="CDD" id="cd04793">
    <property type="entry name" value="LanC"/>
    <property type="match status" value="1"/>
</dbReference>